<dbReference type="Pfam" id="PF12624">
    <property type="entry name" value="VPS13_N"/>
    <property type="match status" value="1"/>
</dbReference>
<evidence type="ECO:0000259" key="5">
    <source>
        <dbReference type="Pfam" id="PF12624"/>
    </source>
</evidence>
<evidence type="ECO:0000259" key="7">
    <source>
        <dbReference type="Pfam" id="PF25036"/>
    </source>
</evidence>
<feature type="region of interest" description="Disordered" evidence="4">
    <location>
        <begin position="3155"/>
        <end position="3186"/>
    </location>
</feature>
<feature type="compositionally biased region" description="Acidic residues" evidence="4">
    <location>
        <begin position="2333"/>
        <end position="2345"/>
    </location>
</feature>
<name>A0A9P0FR78_CHRIL</name>
<dbReference type="OrthoDB" id="428159at2759"/>
<feature type="region of interest" description="Disordered" evidence="4">
    <location>
        <begin position="2240"/>
        <end position="2285"/>
    </location>
</feature>
<feature type="region of interest" description="Disordered" evidence="4">
    <location>
        <begin position="1916"/>
        <end position="1952"/>
    </location>
</feature>
<keyword evidence="3" id="KW-0445">Lipid transport</keyword>
<protein>
    <recommendedName>
        <fullName evidence="11">Vacuolar protein sorting-associated protein 13A</fullName>
    </recommendedName>
</protein>
<evidence type="ECO:0000259" key="6">
    <source>
        <dbReference type="Pfam" id="PF25033"/>
    </source>
</evidence>
<dbReference type="Pfam" id="PF25033">
    <property type="entry name" value="VPS13_M"/>
    <property type="match status" value="1"/>
</dbReference>
<dbReference type="InterPro" id="IPR056748">
    <property type="entry name" value="VPS13-like_C"/>
</dbReference>
<feature type="compositionally biased region" description="Polar residues" evidence="4">
    <location>
        <begin position="3654"/>
        <end position="3664"/>
    </location>
</feature>
<evidence type="ECO:0000256" key="1">
    <source>
        <dbReference type="ARBA" id="ARBA00006545"/>
    </source>
</evidence>
<gene>
    <name evidence="9" type="ORF">CINC_LOCUS3625</name>
</gene>
<accession>A0A9P0FR78</accession>
<feature type="domain" description="Chorein N-terminal" evidence="5">
    <location>
        <begin position="1"/>
        <end position="526"/>
    </location>
</feature>
<dbReference type="InterPro" id="IPR026847">
    <property type="entry name" value="VPS13"/>
</dbReference>
<evidence type="ECO:0000256" key="4">
    <source>
        <dbReference type="SAM" id="MobiDB-lite"/>
    </source>
</evidence>
<keyword evidence="2" id="KW-0813">Transport</keyword>
<dbReference type="InterPro" id="IPR056747">
    <property type="entry name" value="VPS13-like_M"/>
</dbReference>
<feature type="compositionally biased region" description="Polar residues" evidence="4">
    <location>
        <begin position="2494"/>
        <end position="2506"/>
    </location>
</feature>
<dbReference type="GO" id="GO:0006623">
    <property type="term" value="P:protein targeting to vacuole"/>
    <property type="evidence" value="ECO:0007669"/>
    <property type="project" value="TreeGrafter"/>
</dbReference>
<feature type="domain" description="VPS13-like middle region" evidence="6">
    <location>
        <begin position="1545"/>
        <end position="2206"/>
    </location>
</feature>
<dbReference type="InterPro" id="IPR026854">
    <property type="entry name" value="VPS13_N"/>
</dbReference>
<feature type="region of interest" description="Disordered" evidence="4">
    <location>
        <begin position="3636"/>
        <end position="3664"/>
    </location>
</feature>
<dbReference type="PANTHER" id="PTHR16166:SF93">
    <property type="entry name" value="INTERMEMBRANE LIPID TRANSFER PROTEIN VPS13"/>
    <property type="match status" value="1"/>
</dbReference>
<feature type="compositionally biased region" description="Low complexity" evidence="4">
    <location>
        <begin position="1938"/>
        <end position="1952"/>
    </location>
</feature>
<dbReference type="Pfam" id="PF25036">
    <property type="entry name" value="VPS13_VAB"/>
    <property type="match status" value="1"/>
</dbReference>
<dbReference type="Proteomes" id="UP001154114">
    <property type="component" value="Chromosome 15"/>
</dbReference>
<feature type="region of interest" description="Disordered" evidence="4">
    <location>
        <begin position="2494"/>
        <end position="2516"/>
    </location>
</feature>
<sequence>MFEGAVAGILNRLLGKYVQDLDTENLNVGIFSGNVNLTDLKLKPEALYELDLPIDVKIGTIGRIGLQIPWSGLYTQPVVVHIEDVLVLVGPAISNSYFDPEREKRLTRAAKRKILQDLEAESDVLKGPQNFFGHLFTAIVNNLQIYVRNVHVRYEDSISSKDGPLACGLCLQSLSIETTNSKWKPSVTPPDASTVYQMMRIESMSAYWNPTATALDDNETAHITPMQYYNWKHYMLTGLDKFSMHHEDFEFLLKPVTCKVKVLINRSGEARVPRLLLDAVLQDSALQLSRRQYLSINNLLTSFAMIKVNRKYRHLHPGVPLSKDVKKWWKYAYNVVVEQRVRPYTWPAIKKHRQNYNEYKMIYKSTLRSPNDIELKLDLQKCEDSLPIVSVIIAREQAKFEVLAQEPERIEVVETEFDWWKPTISPAENDMDEVKTHVELCVKSERSKTLWSHLSSPEKKKVCELIGYVEGAPRQDKSKQYIEHKINLTLANSSITLMNRNKEVLVVTLTQFLASLETRPSAKAYKNPASCEAHYGLCCLAEPVELVYIEVRKLYNLLALDLEKNPASCEAHYGLCCLAEPVELVYIEVRKLYNLLALDLEKNPASCEAHYGLCCLAEPVELVYIEVRKLYNLLALDLEKNPASCEAHYGLCCLAEPVELVYIEVRKLYNLLALDLEKNPASCEAHYGLCCLAEPVELVYIECGADVQHLLALDLEKNPPAARRTTACAAWQSLWNSSILSNLLALDLEKNPASCEAHYGLCCLAEPVELVYIEVRKLYNLLALDLEKNPASCEAHYGLCCLAEPVELVYIEVRKLYNLLALDLEKNPASCEAHYGLCCLAEPVELVYIEVRKLYNLLALDLEKNPASCEAHYGLCCLAEPVELVYIEVRKLYNLLALDLEKNPASCEAHYGLCCLAEPVELVYIEHSFTELINFFQTHSMTTEELNDEISYAMLRAGGASKSVLAYAISRRKVFHLNVDIKGPCIVVPEHGCVHKSGRVMILDITRIIIKSDLQPSNLTLEDATCMELEERLYDRLHAECSCQILFSEWTEPWRECRRHADSELHLVPKIKMQVVFSNSIKKDYLLLPQYKLNISLSSLKLNLSDRIIANLLDFFDNLPVPVPNTVPVSFIDSGDFPECDCVAVYMALDRVTADPEYQDLMSLRQKIVAAYLSRTKAAETACDKAGVESEDQDDVSGEVLVENSDDDTTEIYARNVDLPGFDDNVSPSNTINTLLRFIIGEIVINLSRTVDQVEKPYVMLSITKVCLDVALMQFGPAIQLSVSQLLLTDKQHHSSTGQYLELITSSDELFNLLYRKVRADCPEFRSHFHCVEQALVGDVGALTLLLHADALPALAKYLQAIVDQIQDRHNVNELAESMVPKTESLWYYLMNPEDDPPVPPGATKFSYSVRASSITIRLCHLESSLLEIRLGALESDCVFRAEDRMIFKLYLSSLHVDDLAEATLYPKLVWPDEDKVLEMKYVRAAPRVYGSCGSDARALKAHGELRLYLGRLHVVLFACVLHHLQLLEPLIPVSVAGSAAAAAERAAERHARTLRNWSTRLHLAIEIHAPVLLLPQKPSSPNLLVFNMGDLLIENFFKQLTTCQDWSGDMQNTIIDNILIKLVNVTFSRAVMTLAGTLEVQEPILEPVDVRCDMKRAVCGPRAGAGGGGAGGAAGSARGASPRGAGALLACEADVVLAPVLLNVGQKDLATVLAVWTDNLSEGLYIGSFVTSAPSDEASDDESVRNLQAFFAKGEPVKKEAVVRFTLDGIELKLFSDMDEILSSPVRDLNHGLAKLTAGEMMLQMEYSSDGSVEMKASLQSLLVEDIRPEPGIVIKRIFQSQGGASAGAEDACISVRRPPLVDASVRVTGAGARHADVRVDRTRFNLALPFLLQLARTLLDAMPGEKTMDGGVVNHGYVGDAHPSKSNNNRAGRLPSSSDSTSGAYSYSASTSVSEEQPGLSISIQFRQPEIMFFTDLTKTEGHALLLRTELLIDYSYHSNSESFVVSLAGLQIMSKLQSKLKNLPPQLVLKPCDVEFSKTFKNVEEGVKVQLSVSEIEMHIAATTVHTAMDIVEEITTELTIPDEKEPFNFATYNPKSEKQDEELWCPKKLTPLPPLNPEDRYAMPTYPTARPTETFVANVPCVRVLFEMEHTIRVPVLMVKMKGELNLHDWSQYLHGTASLSILASCYNERVDAWEPIIEPVVQNENIYRPWEITATLFQSKAYPMSSRLDTTHQLETETDSVASDQSKKPKKRNEFESETSADECDTDNEMTFIKNPNGRESKHYNVDFSAGHMSFLGLLDGDESDSENESGLMDKLATAIGHLFTDDSSAEEMSNDEDSSAPEHSEVEVVSDHDENEKVVTFIDGEAKGKKETEHKTVTLQDPVREDSMDSGLDTESSVDKPCTYITIEARDMLNVTMTPAGARALLDLAAACTDRTAVVTAIVTGESGLLLVNDIGPGSTVHLKTKAETDLAGNERIIAIADYDVDTSRPSTPGCDTSSGDILDEPPAKKSQVDDVSDEWDCFEGGFPGGSVSGGAAGEWSPAAPAQPPALRTKLTDLTLTVRLHDLDHLTILCPQRSVSKLHVLHPSKNATRYYIAVDRTSKYNHKKIVVRSPLQLRNETSYALELFYKKTDLQAIGAELIGTLMNPFDDKMRLAVIAPQETYNIPLYIAYHCKLFLLPSNFESYQTATQGIWWMELANDVGTPRDMICPAKAEEDSRIFAMRILPVEGCPSNRAHRSIPNYVLRVLPPLAIYNRLPYAAEVSCASASLRVRVEAGERAHTYTLALTQPHRVAIHMHYLGLPWTGSFTLSPDTTEKSVTMSSECESEGGNRQVQVCVTVERNDCWELFLHAQHWLINKTGLPLQMKGGQSDTWYEVTDEPLLWSPCGRGARGGRGARVRFRAHHSAWSRAARLAAAAPGLIVCPHTERRTNYRLLLNVTLSELCPQLTKIVTLLPYFLVYNDTKRHLRFMEENEAADLWNDLAPQQCTPFWPQTDSMSMHCKYRDSTVVSQHFPITRNHFTVLRMDKGSAICVEVTGGTDRPFTITFKPYTQGDSPVRIDNLCDDLFLKLHQADSGQVALLSPYQSMLYTWDDPAKDRKLMWNIYNNKGKGFVADFAQDGYGEEKVSFHSVKHSTLVATSSVTSKLSSTLKRLTPKSPEPCSSSSDDSDSTDLPETHSKTKKMRKDKVIVYWISYMDGYQRVFALAQDERLAYQYRMRINAERSNYEIYMSLSGISLSVCVQTHTGVKELAYVSMTDSLPRWEVNVNHKWKQLSPDLTSWIEEKYQTDQKKCQLKEYIHLDLEKMQMTKPFFSELRRTYNPAVWLQLRKSDTFTYCHLKFQRLQIDNQLHEAVFPSVLYPAAIPADVRSSKGLNPCIEIVALKQYRPSLNQDIYKYVKVLLQEYCVNLDRGFVNYVFDILNHWKIQEKPAVRLRADLALVHMPLPIIAIKSQVNAQRNVLFEFVHLSPVKLVLSLSSRGYSAESNTSPSRTRFGNKRENRPKLFNSDLLEYLFNSWGSSLCDMKDVVIRMSYLEFRNAPITASTLVEQASRHYWTQLVQQFYVLVLGLNILGNPYSHIGDFSKGLKQYYEPCLGTIGRKMSEMSSRLEAGAAVFLGLRASPAMRAATMFPDLPRPHTPRRKPGEVPQLSNDIPESVVESDSNNQTSIALALTALVARPTFDVCREAARASLSRQLNVSSAEAALKACVERSGGRLLARHRLPRHCTSLEGVRPYSQHAALGLQLLTLLGRGHYADTDAYIAHAHLGPASNCTLLVSTQHIFMVRASGTSGSWHIEWAVKLDDIIGSPTIREDKLVLNIKQDELVNYFSTDEKVIEISDPEVRTWLQSKIECALILALEDKRCTPAE</sequence>
<comment type="similarity">
    <text evidence="1">Belongs to the VPS13 family.</text>
</comment>
<feature type="domain" description="Intermembrane lipid transfer protein VPS13-like C-terminal" evidence="8">
    <location>
        <begin position="3727"/>
        <end position="3845"/>
    </location>
</feature>
<feature type="compositionally biased region" description="Basic and acidic residues" evidence="4">
    <location>
        <begin position="2346"/>
        <end position="2361"/>
    </location>
</feature>
<dbReference type="EMBL" id="LR824018">
    <property type="protein sequence ID" value="CAH0587162.1"/>
    <property type="molecule type" value="Genomic_DNA"/>
</dbReference>
<feature type="compositionally biased region" description="Acidic residues" evidence="4">
    <location>
        <begin position="2261"/>
        <end position="2273"/>
    </location>
</feature>
<dbReference type="PANTHER" id="PTHR16166">
    <property type="entry name" value="VACUOLAR PROTEIN SORTING-ASSOCIATED PROTEIN VPS13"/>
    <property type="match status" value="1"/>
</dbReference>
<feature type="domain" description="Vacuolar protein sorting-associated protein 13 VPS13 adaptor binding" evidence="7">
    <location>
        <begin position="2585"/>
        <end position="3103"/>
    </location>
</feature>
<dbReference type="InterPro" id="IPR009543">
    <property type="entry name" value="VPS13_VAB"/>
</dbReference>
<evidence type="ECO:0000256" key="3">
    <source>
        <dbReference type="ARBA" id="ARBA00023055"/>
    </source>
</evidence>
<dbReference type="GO" id="GO:0006869">
    <property type="term" value="P:lipid transport"/>
    <property type="evidence" value="ECO:0007669"/>
    <property type="project" value="UniProtKB-KW"/>
</dbReference>
<dbReference type="GO" id="GO:0045053">
    <property type="term" value="P:protein retention in Golgi apparatus"/>
    <property type="evidence" value="ECO:0007669"/>
    <property type="project" value="TreeGrafter"/>
</dbReference>
<dbReference type="Pfam" id="PF25037">
    <property type="entry name" value="VPS13_C"/>
    <property type="match status" value="1"/>
</dbReference>
<evidence type="ECO:0000313" key="10">
    <source>
        <dbReference type="Proteomes" id="UP001154114"/>
    </source>
</evidence>
<evidence type="ECO:0000256" key="2">
    <source>
        <dbReference type="ARBA" id="ARBA00022448"/>
    </source>
</evidence>
<evidence type="ECO:0000313" key="9">
    <source>
        <dbReference type="EMBL" id="CAH0587162.1"/>
    </source>
</evidence>
<evidence type="ECO:0008006" key="11">
    <source>
        <dbReference type="Google" id="ProtNLM"/>
    </source>
</evidence>
<proteinExistence type="inferred from homology"/>
<evidence type="ECO:0000259" key="8">
    <source>
        <dbReference type="Pfam" id="PF25037"/>
    </source>
</evidence>
<organism evidence="9 10">
    <name type="scientific">Chrysodeixis includens</name>
    <name type="common">Soybean looper</name>
    <name type="synonym">Pseudoplusia includens</name>
    <dbReference type="NCBI Taxonomy" id="689277"/>
    <lineage>
        <taxon>Eukaryota</taxon>
        <taxon>Metazoa</taxon>
        <taxon>Ecdysozoa</taxon>
        <taxon>Arthropoda</taxon>
        <taxon>Hexapoda</taxon>
        <taxon>Insecta</taxon>
        <taxon>Pterygota</taxon>
        <taxon>Neoptera</taxon>
        <taxon>Endopterygota</taxon>
        <taxon>Lepidoptera</taxon>
        <taxon>Glossata</taxon>
        <taxon>Ditrysia</taxon>
        <taxon>Noctuoidea</taxon>
        <taxon>Noctuidae</taxon>
        <taxon>Plusiinae</taxon>
        <taxon>Chrysodeixis</taxon>
    </lineage>
</organism>
<feature type="region of interest" description="Disordered" evidence="4">
    <location>
        <begin position="2333"/>
        <end position="2361"/>
    </location>
</feature>
<keyword evidence="10" id="KW-1185">Reference proteome</keyword>
<reference evidence="9" key="1">
    <citation type="submission" date="2021-12" db="EMBL/GenBank/DDBJ databases">
        <authorList>
            <person name="King R."/>
        </authorList>
    </citation>
    <scope>NUCLEOTIDE SEQUENCE</scope>
</reference>